<evidence type="ECO:0000313" key="3">
    <source>
        <dbReference type="Proteomes" id="UP001596392"/>
    </source>
</evidence>
<keyword evidence="3" id="KW-1185">Reference proteome</keyword>
<dbReference type="Gene3D" id="3.40.50.1580">
    <property type="entry name" value="Nucleoside phosphorylase domain"/>
    <property type="match status" value="1"/>
</dbReference>
<dbReference type="RefSeq" id="WP_376808165.1">
    <property type="nucleotide sequence ID" value="NZ_JBHTAC010000024.1"/>
</dbReference>
<evidence type="ECO:0000313" key="2">
    <source>
        <dbReference type="EMBL" id="MFC7245220.1"/>
    </source>
</evidence>
<proteinExistence type="predicted"/>
<feature type="domain" description="Nucleoside phosphorylase" evidence="1">
    <location>
        <begin position="47"/>
        <end position="289"/>
    </location>
</feature>
<dbReference type="InterPro" id="IPR000845">
    <property type="entry name" value="Nucleoside_phosphorylase_d"/>
</dbReference>
<protein>
    <recommendedName>
        <fullName evidence="1">Nucleoside phosphorylase domain-containing protein</fullName>
    </recommendedName>
</protein>
<dbReference type="CDD" id="cd09008">
    <property type="entry name" value="MTAN"/>
    <property type="match status" value="1"/>
</dbReference>
<dbReference type="InterPro" id="IPR035994">
    <property type="entry name" value="Nucleoside_phosphorylase_sf"/>
</dbReference>
<dbReference type="PANTHER" id="PTHR46832">
    <property type="entry name" value="5'-METHYLTHIOADENOSINE/S-ADENOSYLHOMOCYSTEINE NUCLEOSIDASE"/>
    <property type="match status" value="1"/>
</dbReference>
<dbReference type="Proteomes" id="UP001596392">
    <property type="component" value="Unassembled WGS sequence"/>
</dbReference>
<dbReference type="SUPFAM" id="SSF53167">
    <property type="entry name" value="Purine and uridine phosphorylases"/>
    <property type="match status" value="1"/>
</dbReference>
<sequence>MTNHNNGIQNFGPGQMTITGTAVGAGARVHYSPTSAAEEVTERWDVGVLTVVAAEAGAIGTLAAGSTDHREARHDGRTFHEFTVGYPGGSARLVSLQQSDRGQQSTATAYQAMRHRYRPRIVVIVGIAGGIHPDLEIGDVAVANQIIHYDSRREDPGETRRRANVNKVPHWVQNAINDFFAEHGEPARFSPPDTAGYIARPGPIGSGESVIRDANSTIRDYLHTVNDKTLAVETEGAALAQASYEDDQHPDGPKGWMVIRGISDHADPAKDDSRHDLAAHNAAHTLRELLPTLMKWIAETAGKQ</sequence>
<gene>
    <name evidence="2" type="ORF">ACFQO7_22315</name>
</gene>
<dbReference type="Pfam" id="PF01048">
    <property type="entry name" value="PNP_UDP_1"/>
    <property type="match status" value="1"/>
</dbReference>
<dbReference type="PANTHER" id="PTHR46832:SF1">
    <property type="entry name" value="5'-METHYLTHIOADENOSINE_S-ADENOSYLHOMOCYSTEINE NUCLEOSIDASE"/>
    <property type="match status" value="1"/>
</dbReference>
<organism evidence="2 3">
    <name type="scientific">Catellatospora aurea</name>
    <dbReference type="NCBI Taxonomy" id="1337874"/>
    <lineage>
        <taxon>Bacteria</taxon>
        <taxon>Bacillati</taxon>
        <taxon>Actinomycetota</taxon>
        <taxon>Actinomycetes</taxon>
        <taxon>Micromonosporales</taxon>
        <taxon>Micromonosporaceae</taxon>
        <taxon>Catellatospora</taxon>
    </lineage>
</organism>
<name>A0ABW2GYX1_9ACTN</name>
<evidence type="ECO:0000259" key="1">
    <source>
        <dbReference type="Pfam" id="PF01048"/>
    </source>
</evidence>
<reference evidence="3" key="1">
    <citation type="journal article" date="2019" name="Int. J. Syst. Evol. Microbiol.">
        <title>The Global Catalogue of Microorganisms (GCM) 10K type strain sequencing project: providing services to taxonomists for standard genome sequencing and annotation.</title>
        <authorList>
            <consortium name="The Broad Institute Genomics Platform"/>
            <consortium name="The Broad Institute Genome Sequencing Center for Infectious Disease"/>
            <person name="Wu L."/>
            <person name="Ma J."/>
        </authorList>
    </citation>
    <scope>NUCLEOTIDE SEQUENCE [LARGE SCALE GENOMIC DNA]</scope>
    <source>
        <strain evidence="3">CGMCC 1.9106</strain>
    </source>
</reference>
<dbReference type="EMBL" id="JBHTAC010000024">
    <property type="protein sequence ID" value="MFC7245220.1"/>
    <property type="molecule type" value="Genomic_DNA"/>
</dbReference>
<accession>A0ABW2GYX1</accession>
<comment type="caution">
    <text evidence="2">The sequence shown here is derived from an EMBL/GenBank/DDBJ whole genome shotgun (WGS) entry which is preliminary data.</text>
</comment>